<accession>A0ABW3PU01</accession>
<dbReference type="Proteomes" id="UP001597169">
    <property type="component" value="Unassembled WGS sequence"/>
</dbReference>
<reference evidence="2" key="1">
    <citation type="journal article" date="2019" name="Int. J. Syst. Evol. Microbiol.">
        <title>The Global Catalogue of Microorganisms (GCM) 10K type strain sequencing project: providing services to taxonomists for standard genome sequencing and annotation.</title>
        <authorList>
            <consortium name="The Broad Institute Genomics Platform"/>
            <consortium name="The Broad Institute Genome Sequencing Center for Infectious Disease"/>
            <person name="Wu L."/>
            <person name="Ma J."/>
        </authorList>
    </citation>
    <scope>NUCLEOTIDE SEQUENCE [LARGE SCALE GENOMIC DNA]</scope>
    <source>
        <strain evidence="2">CCUG 53519</strain>
    </source>
</reference>
<evidence type="ECO:0000313" key="1">
    <source>
        <dbReference type="EMBL" id="MFD1128413.1"/>
    </source>
</evidence>
<sequence>MAGEVYQEEQPDDEGMIRKVWIFPIRLTGEERDYQPPDTLVRAAKQQHEKKARKNELKI</sequence>
<organism evidence="1 2">
    <name type="scientific">Paenibacillus provencensis</name>
    <dbReference type="NCBI Taxonomy" id="441151"/>
    <lineage>
        <taxon>Bacteria</taxon>
        <taxon>Bacillati</taxon>
        <taxon>Bacillota</taxon>
        <taxon>Bacilli</taxon>
        <taxon>Bacillales</taxon>
        <taxon>Paenibacillaceae</taxon>
        <taxon>Paenibacillus</taxon>
    </lineage>
</organism>
<comment type="caution">
    <text evidence="1">The sequence shown here is derived from an EMBL/GenBank/DDBJ whole genome shotgun (WGS) entry which is preliminary data.</text>
</comment>
<protein>
    <submittedName>
        <fullName evidence="1">Uncharacterized protein</fullName>
    </submittedName>
</protein>
<dbReference type="EMBL" id="JBHTKX010000001">
    <property type="protein sequence ID" value="MFD1128413.1"/>
    <property type="molecule type" value="Genomic_DNA"/>
</dbReference>
<evidence type="ECO:0000313" key="2">
    <source>
        <dbReference type="Proteomes" id="UP001597169"/>
    </source>
</evidence>
<proteinExistence type="predicted"/>
<name>A0ABW3PU01_9BACL</name>
<gene>
    <name evidence="1" type="ORF">ACFQ3J_09540</name>
</gene>
<keyword evidence="2" id="KW-1185">Reference proteome</keyword>